<dbReference type="InterPro" id="IPR017441">
    <property type="entry name" value="Protein_kinase_ATP_BS"/>
</dbReference>
<evidence type="ECO:0000256" key="10">
    <source>
        <dbReference type="ARBA" id="ARBA00022843"/>
    </source>
</evidence>
<dbReference type="InterPro" id="IPR050494">
    <property type="entry name" value="Ser_Thr_dual-spec_kinase"/>
</dbReference>
<feature type="compositionally biased region" description="Basic residues" evidence="18">
    <location>
        <begin position="1062"/>
        <end position="1074"/>
    </location>
</feature>
<evidence type="ECO:0000256" key="3">
    <source>
        <dbReference type="ARBA" id="ARBA00022499"/>
    </source>
</evidence>
<comment type="catalytic activity">
    <reaction evidence="14">
        <text>L-threonyl-[protein] + ATP = O-phospho-L-threonyl-[protein] + ADP + H(+)</text>
        <dbReference type="Rhea" id="RHEA:46608"/>
        <dbReference type="Rhea" id="RHEA-COMP:11060"/>
        <dbReference type="Rhea" id="RHEA-COMP:11605"/>
        <dbReference type="ChEBI" id="CHEBI:15378"/>
        <dbReference type="ChEBI" id="CHEBI:30013"/>
        <dbReference type="ChEBI" id="CHEBI:30616"/>
        <dbReference type="ChEBI" id="CHEBI:61977"/>
        <dbReference type="ChEBI" id="CHEBI:456216"/>
        <dbReference type="EC" id="2.7.11.1"/>
    </reaction>
</comment>
<keyword evidence="3" id="KW-1017">Isopeptide bond</keyword>
<evidence type="ECO:0000256" key="11">
    <source>
        <dbReference type="ARBA" id="ARBA00023015"/>
    </source>
</evidence>
<dbReference type="GO" id="GO:0005524">
    <property type="term" value="F:ATP binding"/>
    <property type="evidence" value="ECO:0007669"/>
    <property type="project" value="UniProtKB-UniRule"/>
</dbReference>
<gene>
    <name evidence="20" type="ORF">MNOR_LOCUS19473</name>
</gene>
<evidence type="ECO:0000256" key="17">
    <source>
        <dbReference type="PROSITE-ProRule" id="PRU10141"/>
    </source>
</evidence>
<feature type="compositionally biased region" description="Low complexity" evidence="18">
    <location>
        <begin position="865"/>
        <end position="883"/>
    </location>
</feature>
<evidence type="ECO:0000256" key="13">
    <source>
        <dbReference type="ARBA" id="ARBA00023242"/>
    </source>
</evidence>
<evidence type="ECO:0000256" key="12">
    <source>
        <dbReference type="ARBA" id="ARBA00023163"/>
    </source>
</evidence>
<evidence type="ECO:0000256" key="15">
    <source>
        <dbReference type="ARBA" id="ARBA00048679"/>
    </source>
</evidence>
<feature type="region of interest" description="Disordered" evidence="18">
    <location>
        <begin position="1153"/>
        <end position="1180"/>
    </location>
</feature>
<keyword evidence="10" id="KW-0832">Ubl conjugation</keyword>
<dbReference type="GO" id="GO:0004713">
    <property type="term" value="F:protein tyrosine kinase activity"/>
    <property type="evidence" value="ECO:0007669"/>
    <property type="project" value="TreeGrafter"/>
</dbReference>
<keyword evidence="13" id="KW-0539">Nucleus</keyword>
<dbReference type="GO" id="GO:0005737">
    <property type="term" value="C:cytoplasm"/>
    <property type="evidence" value="ECO:0007669"/>
    <property type="project" value="UniProtKB-ARBA"/>
</dbReference>
<evidence type="ECO:0000313" key="20">
    <source>
        <dbReference type="EMBL" id="CAL4110782.1"/>
    </source>
</evidence>
<evidence type="ECO:0000256" key="4">
    <source>
        <dbReference type="ARBA" id="ARBA00022527"/>
    </source>
</evidence>
<name>A0AAV2R468_MEGNR</name>
<dbReference type="GO" id="GO:0005654">
    <property type="term" value="C:nucleoplasm"/>
    <property type="evidence" value="ECO:0007669"/>
    <property type="project" value="UniProtKB-ARBA"/>
</dbReference>
<feature type="compositionally biased region" description="Gly residues" evidence="18">
    <location>
        <begin position="83"/>
        <end position="93"/>
    </location>
</feature>
<feature type="compositionally biased region" description="Basic and acidic residues" evidence="18">
    <location>
        <begin position="1049"/>
        <end position="1061"/>
    </location>
</feature>
<feature type="compositionally biased region" description="Basic residues" evidence="18">
    <location>
        <begin position="942"/>
        <end position="955"/>
    </location>
</feature>
<dbReference type="PROSITE" id="PS00107">
    <property type="entry name" value="PROTEIN_KINASE_ATP"/>
    <property type="match status" value="1"/>
</dbReference>
<feature type="region of interest" description="Disordered" evidence="18">
    <location>
        <begin position="942"/>
        <end position="988"/>
    </location>
</feature>
<keyword evidence="6" id="KW-0808">Transferase</keyword>
<evidence type="ECO:0000256" key="16">
    <source>
        <dbReference type="ARBA" id="ARBA00061380"/>
    </source>
</evidence>
<keyword evidence="4" id="KW-0723">Serine/threonine-protein kinase</keyword>
<dbReference type="Gene3D" id="3.30.200.20">
    <property type="entry name" value="Phosphorylase Kinase, domain 1"/>
    <property type="match status" value="1"/>
</dbReference>
<accession>A0AAV2R468</accession>
<feature type="region of interest" description="Disordered" evidence="18">
    <location>
        <begin position="1"/>
        <end position="65"/>
    </location>
</feature>
<dbReference type="PANTHER" id="PTHR24058:SF17">
    <property type="entry name" value="HOMEODOMAIN INTERACTING PROTEIN KINASE, ISOFORM D"/>
    <property type="match status" value="1"/>
</dbReference>
<keyword evidence="9 17" id="KW-0067">ATP-binding</keyword>
<dbReference type="EMBL" id="CAXKWB010014483">
    <property type="protein sequence ID" value="CAL4110782.1"/>
    <property type="molecule type" value="Genomic_DNA"/>
</dbReference>
<evidence type="ECO:0000256" key="5">
    <source>
        <dbReference type="ARBA" id="ARBA00022553"/>
    </source>
</evidence>
<organism evidence="20 21">
    <name type="scientific">Meganyctiphanes norvegica</name>
    <name type="common">Northern krill</name>
    <name type="synonym">Thysanopoda norvegica</name>
    <dbReference type="NCBI Taxonomy" id="48144"/>
    <lineage>
        <taxon>Eukaryota</taxon>
        <taxon>Metazoa</taxon>
        <taxon>Ecdysozoa</taxon>
        <taxon>Arthropoda</taxon>
        <taxon>Crustacea</taxon>
        <taxon>Multicrustacea</taxon>
        <taxon>Malacostraca</taxon>
        <taxon>Eumalacostraca</taxon>
        <taxon>Eucarida</taxon>
        <taxon>Euphausiacea</taxon>
        <taxon>Euphausiidae</taxon>
        <taxon>Meganyctiphanes</taxon>
    </lineage>
</organism>
<dbReference type="Pfam" id="PF00069">
    <property type="entry name" value="Pkinase"/>
    <property type="match status" value="1"/>
</dbReference>
<comment type="similarity">
    <text evidence="16">Belongs to the protein kinase superfamily. CMGC Ser/Thr protein kinase family. HIPK subfamily.</text>
</comment>
<keyword evidence="11" id="KW-0805">Transcription regulation</keyword>
<dbReference type="PROSITE" id="PS00108">
    <property type="entry name" value="PROTEIN_KINASE_ST"/>
    <property type="match status" value="1"/>
</dbReference>
<keyword evidence="5" id="KW-0597">Phosphoprotein</keyword>
<dbReference type="InterPro" id="IPR011009">
    <property type="entry name" value="Kinase-like_dom_sf"/>
</dbReference>
<proteinExistence type="inferred from homology"/>
<dbReference type="Gene3D" id="1.10.510.10">
    <property type="entry name" value="Transferase(Phosphotransferase) domain 1"/>
    <property type="match status" value="1"/>
</dbReference>
<feature type="region of interest" description="Disordered" evidence="18">
    <location>
        <begin position="1049"/>
        <end position="1141"/>
    </location>
</feature>
<feature type="region of interest" description="Disordered" evidence="18">
    <location>
        <begin position="740"/>
        <end position="895"/>
    </location>
</feature>
<feature type="compositionally biased region" description="Low complexity" evidence="18">
    <location>
        <begin position="94"/>
        <end position="109"/>
    </location>
</feature>
<keyword evidence="8" id="KW-0418">Kinase</keyword>
<dbReference type="SUPFAM" id="SSF56112">
    <property type="entry name" value="Protein kinase-like (PK-like)"/>
    <property type="match status" value="1"/>
</dbReference>
<evidence type="ECO:0000256" key="1">
    <source>
        <dbReference type="ARBA" id="ARBA00004123"/>
    </source>
</evidence>
<comment type="subcellular location">
    <subcellularLocation>
        <location evidence="1">Nucleus</location>
    </subcellularLocation>
</comment>
<feature type="compositionally biased region" description="Low complexity" evidence="18">
    <location>
        <begin position="1"/>
        <end position="12"/>
    </location>
</feature>
<evidence type="ECO:0000256" key="8">
    <source>
        <dbReference type="ARBA" id="ARBA00022777"/>
    </source>
</evidence>
<dbReference type="InterPro" id="IPR008271">
    <property type="entry name" value="Ser/Thr_kinase_AS"/>
</dbReference>
<comment type="catalytic activity">
    <reaction evidence="15">
        <text>L-seryl-[protein] + ATP = O-phospho-L-seryl-[protein] + ADP + H(+)</text>
        <dbReference type="Rhea" id="RHEA:17989"/>
        <dbReference type="Rhea" id="RHEA-COMP:9863"/>
        <dbReference type="Rhea" id="RHEA-COMP:11604"/>
        <dbReference type="ChEBI" id="CHEBI:15378"/>
        <dbReference type="ChEBI" id="CHEBI:29999"/>
        <dbReference type="ChEBI" id="CHEBI:30616"/>
        <dbReference type="ChEBI" id="CHEBI:83421"/>
        <dbReference type="ChEBI" id="CHEBI:456216"/>
        <dbReference type="EC" id="2.7.11.1"/>
    </reaction>
</comment>
<dbReference type="GO" id="GO:0004674">
    <property type="term" value="F:protein serine/threonine kinase activity"/>
    <property type="evidence" value="ECO:0007669"/>
    <property type="project" value="UniProtKB-KW"/>
</dbReference>
<dbReference type="FunFam" id="3.30.200.20:FF:000022">
    <property type="entry name" value="Homeodomain-interacting protein kinase 2 isoform 1"/>
    <property type="match status" value="1"/>
</dbReference>
<evidence type="ECO:0000256" key="9">
    <source>
        <dbReference type="ARBA" id="ARBA00022840"/>
    </source>
</evidence>
<evidence type="ECO:0000313" key="21">
    <source>
        <dbReference type="Proteomes" id="UP001497623"/>
    </source>
</evidence>
<keyword evidence="21" id="KW-1185">Reference proteome</keyword>
<reference evidence="20 21" key="1">
    <citation type="submission" date="2024-05" db="EMBL/GenBank/DDBJ databases">
        <authorList>
            <person name="Wallberg A."/>
        </authorList>
    </citation>
    <scope>NUCLEOTIDE SEQUENCE [LARGE SCALE GENOMIC DNA]</scope>
</reference>
<dbReference type="Proteomes" id="UP001497623">
    <property type="component" value="Unassembled WGS sequence"/>
</dbReference>
<dbReference type="EC" id="2.7.11.1" evidence="2"/>
<feature type="region of interest" description="Disordered" evidence="18">
    <location>
        <begin position="78"/>
        <end position="109"/>
    </location>
</feature>
<feature type="compositionally biased region" description="Basic and acidic residues" evidence="18">
    <location>
        <begin position="1001"/>
        <end position="1026"/>
    </location>
</feature>
<evidence type="ECO:0000256" key="7">
    <source>
        <dbReference type="ARBA" id="ARBA00022741"/>
    </source>
</evidence>
<evidence type="ECO:0000256" key="18">
    <source>
        <dbReference type="SAM" id="MobiDB-lite"/>
    </source>
</evidence>
<dbReference type="SMART" id="SM00220">
    <property type="entry name" value="S_TKc"/>
    <property type="match status" value="1"/>
</dbReference>
<evidence type="ECO:0000256" key="6">
    <source>
        <dbReference type="ARBA" id="ARBA00022679"/>
    </source>
</evidence>
<dbReference type="CDD" id="cd14211">
    <property type="entry name" value="STKc_HIPK"/>
    <property type="match status" value="1"/>
</dbReference>
<sequence>QQQHPQVQQHGPQHQDSHHQQKHNTAAPTYHHHHHQQQQQQQQLQHTSVQQQQHHHRPSTIKLVDPYQKCSTKRKCFDHNGVGSHGLGSGSSGVKGTQVTGSSSSSGKTVAHGKVALGGGAHNATKGGGQQADGDYQLVQHEVLYSLTAQYEVLEFLGRGTFGQVVKCWKKGTNDIVAIKILKNHPSYARQGQIEVGILTRLSQENADEYNFVRAYECFQHKNHTCLVFEMLEQNLYDFLKQNKFSPLPLKFIRPILQQVLTALLKLKQLGLIHADLKPENIMLVDPSRQPYRVKVIDFGSASHVSKAVCNTYLQSRYYRAPEIILGLPFSEAIDMWSLGCVIAELFLGWPLYPGSSEYDQIRYISQTQGIPAEHMLNNATKTTKFFYRDNESTYPFWRLKTPEEHEGETGIKSKEARKYIFNCLDDMGQVNVPTELEGGELLAEKADRREFIDLLKRMLTMDQERRITPGEALQHSFVTLQHLLDFPHCSNVKSSMQMMDVCRRPQPYTASAAQAQALPPSLMPTNYVHSTNGSVTLTFNNQINQVRSQYGLYPSGRSGRSYGGSSRSDAAAAAAAAAAFQPQLVPSILCPPPAAAYQGLPSPAKHVTVVTQQPQLQLQPSLLSQQVGGSGQYAVPVSMVEQPGRGMLLTTGAAVGGTWGRGGQMALVPGGWQQLPQPPSSLHQPPTLLPDTDAWRRTFLVESSVIGGEGSSGQAAMFPVDLHPGELYESAYPGGSWGGGSGGSGSGSKRSSKAATIMGQSSSGPHPSSHSLHVVRGGGGPPPQPPPHQHQQHDKKELSQQLSPVKKRVKEGTPPGSGPNGPWNSSSNSTHTASSYHSSQHSSSSHHISGHSMSHHGSHHPSHHSSVTGGSSVGHSSSSGYSSGSGGGSGNFRNQQQTITIRDTPSPAVSVITISDSDDEAAAKCCKDRHCYTCLNNNHNKHHHHHHQHHHHHNQQSAPTSNQDKYASLSQTSNYSSGANQSQKKRLLAKAQSECMLHVTKPEARDYSTHQTRDDIYQTSSREHLAAPPAAHVRETILSAAPVVHRELPPPAAHTRDHTRTHTHSHTHSHSHSHSQPPQAHKEYSLQTPTHSSGHKDYSQPPVAHSNRDQRGPGSSGGSSKVWGSSGGSNGTVSTGQNGAITGGSTSYCVPAGSMSGSRQHVASAHHSPSSRSHGLSPVSQLAVSGGTLAGMVQSQAEVYREYRRAAGGLPPAAAAAAASAAAAAQVYVATTQPTYLPSSLPAAHTVNPFTPGGALPPPAHHSSGRAVLAAPPAHPLPAHMQPAVFPSHQVAPPYTAYTTLSPAKSQYQSIWFE</sequence>
<dbReference type="FunFam" id="1.10.510.10:FF:000029">
    <property type="entry name" value="Homeodomain-interacting protein kinase 2 isoform 1"/>
    <property type="match status" value="1"/>
</dbReference>
<feature type="compositionally biased region" description="Low complexity" evidence="18">
    <location>
        <begin position="37"/>
        <end position="52"/>
    </location>
</feature>
<feature type="compositionally biased region" description="Low complexity" evidence="18">
    <location>
        <begin position="762"/>
        <end position="772"/>
    </location>
</feature>
<keyword evidence="12" id="KW-0804">Transcription</keyword>
<feature type="compositionally biased region" description="Low complexity" evidence="18">
    <location>
        <begin position="1162"/>
        <end position="1175"/>
    </location>
</feature>
<feature type="binding site" evidence="17">
    <location>
        <position position="180"/>
    </location>
    <ligand>
        <name>ATP</name>
        <dbReference type="ChEBI" id="CHEBI:30616"/>
    </ligand>
</feature>
<feature type="region of interest" description="Disordered" evidence="18">
    <location>
        <begin position="1001"/>
        <end position="1029"/>
    </location>
</feature>
<feature type="compositionally biased region" description="Basic residues" evidence="18">
    <location>
        <begin position="854"/>
        <end position="864"/>
    </location>
</feature>
<feature type="compositionally biased region" description="Low complexity" evidence="18">
    <location>
        <begin position="821"/>
        <end position="853"/>
    </location>
</feature>
<dbReference type="PROSITE" id="PS50011">
    <property type="entry name" value="PROTEIN_KINASE_DOM"/>
    <property type="match status" value="1"/>
</dbReference>
<feature type="compositionally biased region" description="Polar residues" evidence="18">
    <location>
        <begin position="958"/>
        <end position="983"/>
    </location>
</feature>
<keyword evidence="7 17" id="KW-0547">Nucleotide-binding</keyword>
<evidence type="ECO:0000259" key="19">
    <source>
        <dbReference type="PROSITE" id="PS50011"/>
    </source>
</evidence>
<evidence type="ECO:0000256" key="2">
    <source>
        <dbReference type="ARBA" id="ARBA00012513"/>
    </source>
</evidence>
<comment type="caution">
    <text evidence="20">The sequence shown here is derived from an EMBL/GenBank/DDBJ whole genome shotgun (WGS) entry which is preliminary data.</text>
</comment>
<evidence type="ECO:0000256" key="14">
    <source>
        <dbReference type="ARBA" id="ARBA00047899"/>
    </source>
</evidence>
<feature type="non-terminal residue" evidence="20">
    <location>
        <position position="1"/>
    </location>
</feature>
<dbReference type="InterPro" id="IPR000719">
    <property type="entry name" value="Prot_kinase_dom"/>
</dbReference>
<protein>
    <recommendedName>
        <fullName evidence="2">non-specific serine/threonine protein kinase</fullName>
        <ecNumber evidence="2">2.7.11.1</ecNumber>
    </recommendedName>
</protein>
<dbReference type="PANTHER" id="PTHR24058">
    <property type="entry name" value="DUAL SPECIFICITY PROTEIN KINASE"/>
    <property type="match status" value="1"/>
</dbReference>
<feature type="domain" description="Protein kinase" evidence="19">
    <location>
        <begin position="151"/>
        <end position="479"/>
    </location>
</feature>